<dbReference type="GO" id="GO:0015031">
    <property type="term" value="P:protein transport"/>
    <property type="evidence" value="ECO:0007669"/>
    <property type="project" value="UniProtKB-UniRule"/>
</dbReference>
<keyword evidence="7 11" id="KW-0143">Chaperone</keyword>
<sequence>MQSSVEHLEGLAHKLTVEVPSARLDQEVAKRLKEITPRVRIDGFRPGKVPPAVVKQKYGASVRQDVLGEVIEETYREAIQQSGYEPVASPQIELVSGMAANEPVKYTAIFEIMPEVEVKGLDQISITLPRSEVRDEDVDNMITTLRRQQGTFREADKAAEDTDRVTVDFVGKLDGVAFDGGSGENMNFIIGDGRMLPDFEAGIRGSKAGEEKTFDVAFPADYHSADLAGKTAQFTATIKKVEALELPEVNETFIKAFGIDSGDQEAFRKAIRDNMTRELENAQRNIRRNRMFDALLEKNAEQTVAEGMVRMEIERMAHDMQLERQIPDAQQRRELAARVFDEPARNRVRLSLLVNKLLDERKLEVDQARVDARIQSIAATYEDPQEVVDWYKKDQETLRRLEAAVLEEQLIDQLYTQAQVSEEDKTFQEVMALGQQRA</sequence>
<keyword evidence="8 11" id="KW-0413">Isomerase</keyword>
<evidence type="ECO:0000256" key="9">
    <source>
        <dbReference type="ARBA" id="ARBA00023306"/>
    </source>
</evidence>
<evidence type="ECO:0000256" key="2">
    <source>
        <dbReference type="ARBA" id="ARBA00005464"/>
    </source>
</evidence>
<dbReference type="Pfam" id="PF00254">
    <property type="entry name" value="FKBP_C"/>
    <property type="match status" value="1"/>
</dbReference>
<keyword evidence="9 11" id="KW-0131">Cell cycle</keyword>
<name>A0A1C3HP58_9GAMM</name>
<evidence type="ECO:0000256" key="3">
    <source>
        <dbReference type="ARBA" id="ARBA00013194"/>
    </source>
</evidence>
<dbReference type="EC" id="5.2.1.8" evidence="3 11"/>
<comment type="domain">
    <text evidence="11">Consists of 3 domains; the N-terminus binds the ribosome, the middle domain has PPIase activity, while the C-terminus has intrinsic chaperone activity on its own.</text>
</comment>
<dbReference type="GO" id="GO:0043022">
    <property type="term" value="F:ribosome binding"/>
    <property type="evidence" value="ECO:0007669"/>
    <property type="project" value="TreeGrafter"/>
</dbReference>
<dbReference type="AlphaFoldDB" id="A0A1C3HP58"/>
<gene>
    <name evidence="11" type="primary">tig</name>
    <name evidence="15" type="ORF">CHUV0807_1514</name>
</gene>
<dbReference type="PANTHER" id="PTHR30560">
    <property type="entry name" value="TRIGGER FACTOR CHAPERONE AND PEPTIDYL-PROLYL CIS/TRANS ISOMERASE"/>
    <property type="match status" value="1"/>
</dbReference>
<evidence type="ECO:0000256" key="8">
    <source>
        <dbReference type="ARBA" id="ARBA00023235"/>
    </source>
</evidence>
<dbReference type="SUPFAM" id="SSF54534">
    <property type="entry name" value="FKBP-like"/>
    <property type="match status" value="1"/>
</dbReference>
<evidence type="ECO:0000313" key="16">
    <source>
        <dbReference type="Proteomes" id="UP000190837"/>
    </source>
</evidence>
<comment type="subcellular location">
    <subcellularLocation>
        <location evidence="11">Cytoplasm</location>
    </subcellularLocation>
    <text evidence="11">About half TF is bound to the ribosome near the polypeptide exit tunnel while the other half is free in the cytoplasm.</text>
</comment>
<comment type="function">
    <text evidence="11">Involved in protein export. Acts as a chaperone by maintaining the newly synthesized protein in an open conformation. Functions as a peptidyl-prolyl cis-trans isomerase.</text>
</comment>
<dbReference type="EMBL" id="FKLO01000050">
    <property type="protein sequence ID" value="SAY96860.1"/>
    <property type="molecule type" value="Genomic_DNA"/>
</dbReference>
<evidence type="ECO:0000256" key="1">
    <source>
        <dbReference type="ARBA" id="ARBA00000971"/>
    </source>
</evidence>
<dbReference type="InterPro" id="IPR001179">
    <property type="entry name" value="PPIase_FKBP_dom"/>
</dbReference>
<dbReference type="RefSeq" id="WP_079540911.1">
    <property type="nucleotide sequence ID" value="NZ_CP171111.1"/>
</dbReference>
<dbReference type="InterPro" id="IPR036611">
    <property type="entry name" value="Trigger_fac_ribosome-bd_sf"/>
</dbReference>
<evidence type="ECO:0000256" key="5">
    <source>
        <dbReference type="ARBA" id="ARBA00022618"/>
    </source>
</evidence>
<keyword evidence="5 11" id="KW-0132">Cell division</keyword>
<dbReference type="HAMAP" id="MF_00303">
    <property type="entry name" value="Trigger_factor_Tig"/>
    <property type="match status" value="1"/>
</dbReference>
<dbReference type="InterPro" id="IPR008880">
    <property type="entry name" value="Trigger_fac_C"/>
</dbReference>
<dbReference type="NCBIfam" id="TIGR00115">
    <property type="entry name" value="tig"/>
    <property type="match status" value="1"/>
</dbReference>
<dbReference type="GO" id="GO:0003755">
    <property type="term" value="F:peptidyl-prolyl cis-trans isomerase activity"/>
    <property type="evidence" value="ECO:0007669"/>
    <property type="project" value="UniProtKB-UniRule"/>
</dbReference>
<evidence type="ECO:0000256" key="6">
    <source>
        <dbReference type="ARBA" id="ARBA00023110"/>
    </source>
</evidence>
<dbReference type="InterPro" id="IPR005215">
    <property type="entry name" value="Trig_fac"/>
</dbReference>
<dbReference type="FunFam" id="3.10.50.40:FF:000001">
    <property type="entry name" value="Trigger factor"/>
    <property type="match status" value="1"/>
</dbReference>
<evidence type="ECO:0000256" key="7">
    <source>
        <dbReference type="ARBA" id="ARBA00023186"/>
    </source>
</evidence>
<keyword evidence="11" id="KW-0963">Cytoplasm</keyword>
<comment type="catalytic activity">
    <reaction evidence="1 11 12">
        <text>[protein]-peptidylproline (omega=180) = [protein]-peptidylproline (omega=0)</text>
        <dbReference type="Rhea" id="RHEA:16237"/>
        <dbReference type="Rhea" id="RHEA-COMP:10747"/>
        <dbReference type="Rhea" id="RHEA-COMP:10748"/>
        <dbReference type="ChEBI" id="CHEBI:83833"/>
        <dbReference type="ChEBI" id="CHEBI:83834"/>
        <dbReference type="EC" id="5.2.1.8"/>
    </reaction>
</comment>
<feature type="domain" description="PPIase FKBP-type" evidence="14">
    <location>
        <begin position="162"/>
        <end position="247"/>
    </location>
</feature>
<dbReference type="GO" id="GO:0044183">
    <property type="term" value="F:protein folding chaperone"/>
    <property type="evidence" value="ECO:0007669"/>
    <property type="project" value="TreeGrafter"/>
</dbReference>
<dbReference type="InterPro" id="IPR037041">
    <property type="entry name" value="Trigger_fac_C_sf"/>
</dbReference>
<dbReference type="Gene3D" id="1.10.3120.10">
    <property type="entry name" value="Trigger factor, C-terminal domain"/>
    <property type="match status" value="1"/>
</dbReference>
<dbReference type="InterPro" id="IPR008881">
    <property type="entry name" value="Trigger_fac_ribosome-bd_bac"/>
</dbReference>
<dbReference type="InterPro" id="IPR027304">
    <property type="entry name" value="Trigger_fact/SurA_dom_sf"/>
</dbReference>
<dbReference type="Gene3D" id="3.10.50.40">
    <property type="match status" value="1"/>
</dbReference>
<dbReference type="SUPFAM" id="SSF109998">
    <property type="entry name" value="Triger factor/SurA peptide-binding domain-like"/>
    <property type="match status" value="1"/>
</dbReference>
<evidence type="ECO:0000256" key="12">
    <source>
        <dbReference type="PROSITE-ProRule" id="PRU00277"/>
    </source>
</evidence>
<dbReference type="PIRSF" id="PIRSF003095">
    <property type="entry name" value="Trigger_factor"/>
    <property type="match status" value="1"/>
</dbReference>
<dbReference type="GO" id="GO:0005737">
    <property type="term" value="C:cytoplasm"/>
    <property type="evidence" value="ECO:0007669"/>
    <property type="project" value="UniProtKB-SubCell"/>
</dbReference>
<keyword evidence="6 11" id="KW-0697">Rotamase</keyword>
<dbReference type="GO" id="GO:0043335">
    <property type="term" value="P:protein unfolding"/>
    <property type="evidence" value="ECO:0007669"/>
    <property type="project" value="TreeGrafter"/>
</dbReference>
<evidence type="ECO:0000256" key="13">
    <source>
        <dbReference type="RuleBase" id="RU003914"/>
    </source>
</evidence>
<dbReference type="Proteomes" id="UP000190837">
    <property type="component" value="Unassembled WGS sequence"/>
</dbReference>
<dbReference type="Pfam" id="PF05697">
    <property type="entry name" value="Trigger_N"/>
    <property type="match status" value="1"/>
</dbReference>
<dbReference type="Pfam" id="PF05698">
    <property type="entry name" value="Trigger_C"/>
    <property type="match status" value="1"/>
</dbReference>
<reference evidence="16" key="1">
    <citation type="submission" date="2016-04" db="EMBL/GenBank/DDBJ databases">
        <authorList>
            <person name="Tagini F."/>
        </authorList>
    </citation>
    <scope>NUCLEOTIDE SEQUENCE [LARGE SCALE GENOMIC DNA]</scope>
    <source>
        <strain evidence="16">CHUV0807</strain>
    </source>
</reference>
<proteinExistence type="inferred from homology"/>
<dbReference type="GO" id="GO:0051301">
    <property type="term" value="P:cell division"/>
    <property type="evidence" value="ECO:0007669"/>
    <property type="project" value="UniProtKB-KW"/>
</dbReference>
<evidence type="ECO:0000256" key="10">
    <source>
        <dbReference type="ARBA" id="ARBA00029986"/>
    </source>
</evidence>
<evidence type="ECO:0000256" key="4">
    <source>
        <dbReference type="ARBA" id="ARBA00016902"/>
    </source>
</evidence>
<comment type="similarity">
    <text evidence="2 11 13">Belongs to the FKBP-type PPIase family. Tig subfamily.</text>
</comment>
<dbReference type="Gene3D" id="3.30.70.1050">
    <property type="entry name" value="Trigger factor ribosome-binding domain"/>
    <property type="match status" value="1"/>
</dbReference>
<evidence type="ECO:0000259" key="14">
    <source>
        <dbReference type="PROSITE" id="PS50059"/>
    </source>
</evidence>
<evidence type="ECO:0000256" key="11">
    <source>
        <dbReference type="HAMAP-Rule" id="MF_00303"/>
    </source>
</evidence>
<dbReference type="InterPro" id="IPR046357">
    <property type="entry name" value="PPIase_dom_sf"/>
</dbReference>
<dbReference type="SUPFAM" id="SSF102735">
    <property type="entry name" value="Trigger factor ribosome-binding domain"/>
    <property type="match status" value="1"/>
</dbReference>
<evidence type="ECO:0000313" key="15">
    <source>
        <dbReference type="EMBL" id="SAY96860.1"/>
    </source>
</evidence>
<dbReference type="PANTHER" id="PTHR30560:SF3">
    <property type="entry name" value="TRIGGER FACTOR-LIKE PROTEIN TIG, CHLOROPLASTIC"/>
    <property type="match status" value="1"/>
</dbReference>
<protein>
    <recommendedName>
        <fullName evidence="4 11">Trigger factor</fullName>
        <shortName evidence="11">TF</shortName>
        <ecNumber evidence="3 11">5.2.1.8</ecNumber>
    </recommendedName>
    <alternativeName>
        <fullName evidence="10 11">PPIase</fullName>
    </alternativeName>
</protein>
<dbReference type="GO" id="GO:0051083">
    <property type="term" value="P:'de novo' cotranslational protein folding"/>
    <property type="evidence" value="ECO:0007669"/>
    <property type="project" value="TreeGrafter"/>
</dbReference>
<organism evidence="15 16">
    <name type="scientific">Cardiobacterium hominis</name>
    <dbReference type="NCBI Taxonomy" id="2718"/>
    <lineage>
        <taxon>Bacteria</taxon>
        <taxon>Pseudomonadati</taxon>
        <taxon>Pseudomonadota</taxon>
        <taxon>Gammaproteobacteria</taxon>
        <taxon>Cardiobacteriales</taxon>
        <taxon>Cardiobacteriaceae</taxon>
        <taxon>Cardiobacterium</taxon>
    </lineage>
</organism>
<dbReference type="PROSITE" id="PS50059">
    <property type="entry name" value="FKBP_PPIASE"/>
    <property type="match status" value="1"/>
</dbReference>
<accession>A0A1C3HP58</accession>